<reference evidence="1" key="1">
    <citation type="submission" date="2022-05" db="EMBL/GenBank/DDBJ databases">
        <authorList>
            <person name="Park J.-S."/>
        </authorList>
    </citation>
    <scope>NUCLEOTIDE SEQUENCE</scope>
    <source>
        <strain evidence="1">2012CJ41-6</strain>
    </source>
</reference>
<keyword evidence="2" id="KW-1185">Reference proteome</keyword>
<dbReference type="RefSeq" id="WP_249708995.1">
    <property type="nucleotide sequence ID" value="NZ_JAMFMB010000009.1"/>
</dbReference>
<evidence type="ECO:0008006" key="3">
    <source>
        <dbReference type="Google" id="ProtNLM"/>
    </source>
</evidence>
<dbReference type="Proteomes" id="UP001203880">
    <property type="component" value="Unassembled WGS sequence"/>
</dbReference>
<name>A0ABT0Q159_9RHOB</name>
<accession>A0ABT0Q159</accession>
<protein>
    <recommendedName>
        <fullName evidence="3">Sulfotransferase family protein</fullName>
    </recommendedName>
</protein>
<dbReference type="EMBL" id="JAMFMB010000009">
    <property type="protein sequence ID" value="MCL6283615.1"/>
    <property type="molecule type" value="Genomic_DNA"/>
</dbReference>
<organism evidence="1 2">
    <name type="scientific">Ruegeria spongiae</name>
    <dbReference type="NCBI Taxonomy" id="2942209"/>
    <lineage>
        <taxon>Bacteria</taxon>
        <taxon>Pseudomonadati</taxon>
        <taxon>Pseudomonadota</taxon>
        <taxon>Alphaproteobacteria</taxon>
        <taxon>Rhodobacterales</taxon>
        <taxon>Roseobacteraceae</taxon>
        <taxon>Ruegeria</taxon>
    </lineage>
</organism>
<proteinExistence type="predicted"/>
<gene>
    <name evidence="1" type="ORF">M3P21_08705</name>
</gene>
<evidence type="ECO:0000313" key="2">
    <source>
        <dbReference type="Proteomes" id="UP001203880"/>
    </source>
</evidence>
<evidence type="ECO:0000313" key="1">
    <source>
        <dbReference type="EMBL" id="MCL6283615.1"/>
    </source>
</evidence>
<dbReference type="Gene3D" id="3.40.50.300">
    <property type="entry name" value="P-loop containing nucleotide triphosphate hydrolases"/>
    <property type="match status" value="1"/>
</dbReference>
<dbReference type="InterPro" id="IPR027417">
    <property type="entry name" value="P-loop_NTPase"/>
</dbReference>
<sequence length="228" mass="25988">MQRVRKLPTLCLLHVGKTGGTYLRNLAREDAYKQRNIVRCIHGDTLETTAQQYGDNRKLAFSFRDPAERFVSAFYSRQRQGRPRYQATWTPGEAIAFKYFETPQQILSDLKSCSEVAKSAAHFALAHIQHIKLGYVHYFHSATRLLLEHQSGNILLCIETPKISMNLLQISTALRDLPINPSSDNLHANPLDVEQLDESAHSTMRDHFGQEYKIFEAARQVAKDIGFA</sequence>
<comment type="caution">
    <text evidence="1">The sequence shown here is derived from an EMBL/GenBank/DDBJ whole genome shotgun (WGS) entry which is preliminary data.</text>
</comment>